<dbReference type="GO" id="GO:0006310">
    <property type="term" value="P:DNA recombination"/>
    <property type="evidence" value="ECO:0007669"/>
    <property type="project" value="UniProtKB-KW"/>
</dbReference>
<keyword evidence="1" id="KW-0815">Transposition</keyword>
<evidence type="ECO:0000259" key="15">
    <source>
        <dbReference type="PROSITE" id="PS50994"/>
    </source>
</evidence>
<keyword evidence="11" id="KW-0808">Transferase</keyword>
<dbReference type="GO" id="GO:0016787">
    <property type="term" value="F:hydrolase activity"/>
    <property type="evidence" value="ECO:0007669"/>
    <property type="project" value="UniProtKB-KW"/>
</dbReference>
<organism evidence="16 17">
    <name type="scientific">Austropuccinia psidii MF-1</name>
    <dbReference type="NCBI Taxonomy" id="1389203"/>
    <lineage>
        <taxon>Eukaryota</taxon>
        <taxon>Fungi</taxon>
        <taxon>Dikarya</taxon>
        <taxon>Basidiomycota</taxon>
        <taxon>Pucciniomycotina</taxon>
        <taxon>Pucciniomycetes</taxon>
        <taxon>Pucciniales</taxon>
        <taxon>Sphaerophragmiaceae</taxon>
        <taxon>Austropuccinia</taxon>
    </lineage>
</organism>
<evidence type="ECO:0000313" key="17">
    <source>
        <dbReference type="Proteomes" id="UP000765509"/>
    </source>
</evidence>
<dbReference type="GO" id="GO:0004519">
    <property type="term" value="F:endonuclease activity"/>
    <property type="evidence" value="ECO:0007669"/>
    <property type="project" value="UniProtKB-KW"/>
</dbReference>
<keyword evidence="7" id="KW-0460">Magnesium</keyword>
<protein>
    <recommendedName>
        <fullName evidence="15">Integrase catalytic domain-containing protein</fullName>
    </recommendedName>
</protein>
<dbReference type="AlphaFoldDB" id="A0A9Q3PWE8"/>
<keyword evidence="5" id="KW-0255">Endonuclease</keyword>
<comment type="catalytic activity">
    <reaction evidence="13">
        <text>DNA(n) + a 2'-deoxyribonucleoside 5'-triphosphate = DNA(n+1) + diphosphate</text>
        <dbReference type="Rhea" id="RHEA:22508"/>
        <dbReference type="Rhea" id="RHEA-COMP:17339"/>
        <dbReference type="Rhea" id="RHEA-COMP:17340"/>
        <dbReference type="ChEBI" id="CHEBI:33019"/>
        <dbReference type="ChEBI" id="CHEBI:61560"/>
        <dbReference type="ChEBI" id="CHEBI:173112"/>
        <dbReference type="EC" id="2.7.7.49"/>
    </reaction>
</comment>
<dbReference type="OrthoDB" id="1750639at2759"/>
<evidence type="ECO:0000256" key="3">
    <source>
        <dbReference type="ARBA" id="ARBA00022722"/>
    </source>
</evidence>
<keyword evidence="6" id="KW-0378">Hydrolase</keyword>
<dbReference type="GO" id="GO:0005634">
    <property type="term" value="C:nucleus"/>
    <property type="evidence" value="ECO:0007669"/>
    <property type="project" value="UniProtKB-ARBA"/>
</dbReference>
<evidence type="ECO:0000256" key="11">
    <source>
        <dbReference type="ARBA" id="ARBA00022932"/>
    </source>
</evidence>
<dbReference type="GO" id="GO:0032196">
    <property type="term" value="P:transposition"/>
    <property type="evidence" value="ECO:0007669"/>
    <property type="project" value="UniProtKB-KW"/>
</dbReference>
<evidence type="ECO:0000256" key="5">
    <source>
        <dbReference type="ARBA" id="ARBA00022759"/>
    </source>
</evidence>
<keyword evidence="12" id="KW-0233">DNA recombination</keyword>
<keyword evidence="8" id="KW-0694">RNA-binding</keyword>
<dbReference type="InterPro" id="IPR012337">
    <property type="entry name" value="RNaseH-like_sf"/>
</dbReference>
<comment type="caution">
    <text evidence="16">The sequence shown here is derived from an EMBL/GenBank/DDBJ whole genome shotgun (WGS) entry which is preliminary data.</text>
</comment>
<evidence type="ECO:0000256" key="8">
    <source>
        <dbReference type="ARBA" id="ARBA00022884"/>
    </source>
</evidence>
<sequence length="282" mass="32086">MSKKDQAQENIVLYLNELQNKVNVTPAFVHTDRGGEFDSNSFRQFLLKRGILLEQGPPESPQTNGVAERFNQMLLSKTRCLLAQSKIPIQLWVEAAKHGSLLLNLLPHKAINMISPQELLKKEDMQIKPTISLNSLIPFDMKTTVHVGDSKSKLNPRGETLKALTYERYSDGMRFYNEESNKIRIGKDFQLQQMKSESWVRQEIVNLPTAVSDTKNNSAPVVNLETTMTWVKKHLSKSPLEINIMSMSPITEKLQRISLIKLTLATSWKKVVGKQNRQNAIC</sequence>
<evidence type="ECO:0000256" key="13">
    <source>
        <dbReference type="ARBA" id="ARBA00048173"/>
    </source>
</evidence>
<keyword evidence="10" id="KW-0695">RNA-directed DNA polymerase</keyword>
<keyword evidence="3" id="KW-0540">Nuclease</keyword>
<evidence type="ECO:0000256" key="9">
    <source>
        <dbReference type="ARBA" id="ARBA00022908"/>
    </source>
</evidence>
<keyword evidence="2" id="KW-0548">Nucleotidyltransferase</keyword>
<keyword evidence="11" id="KW-0239">DNA-directed DNA polymerase</keyword>
<dbReference type="Proteomes" id="UP000765509">
    <property type="component" value="Unassembled WGS sequence"/>
</dbReference>
<proteinExistence type="predicted"/>
<keyword evidence="9" id="KW-0229">DNA integration</keyword>
<evidence type="ECO:0000256" key="4">
    <source>
        <dbReference type="ARBA" id="ARBA00022723"/>
    </source>
</evidence>
<dbReference type="GO" id="GO:0015074">
    <property type="term" value="P:DNA integration"/>
    <property type="evidence" value="ECO:0007669"/>
    <property type="project" value="UniProtKB-KW"/>
</dbReference>
<keyword evidence="4" id="KW-0479">Metal-binding</keyword>
<evidence type="ECO:0000256" key="12">
    <source>
        <dbReference type="ARBA" id="ARBA00023172"/>
    </source>
</evidence>
<accession>A0A9Q3PWE8</accession>
<evidence type="ECO:0000256" key="6">
    <source>
        <dbReference type="ARBA" id="ARBA00022801"/>
    </source>
</evidence>
<dbReference type="InterPro" id="IPR036397">
    <property type="entry name" value="RNaseH_sf"/>
</dbReference>
<name>A0A9Q3PWE8_9BASI</name>
<evidence type="ECO:0000256" key="7">
    <source>
        <dbReference type="ARBA" id="ARBA00022842"/>
    </source>
</evidence>
<dbReference type="InterPro" id="IPR001584">
    <property type="entry name" value="Integrase_cat-core"/>
</dbReference>
<evidence type="ECO:0000256" key="2">
    <source>
        <dbReference type="ARBA" id="ARBA00022695"/>
    </source>
</evidence>
<dbReference type="InterPro" id="IPR039537">
    <property type="entry name" value="Retrotran_Ty1/copia-like"/>
</dbReference>
<keyword evidence="17" id="KW-1185">Reference proteome</keyword>
<dbReference type="GO" id="GO:0003723">
    <property type="term" value="F:RNA binding"/>
    <property type="evidence" value="ECO:0007669"/>
    <property type="project" value="UniProtKB-KW"/>
</dbReference>
<dbReference type="PANTHER" id="PTHR42648:SF11">
    <property type="entry name" value="TRANSPOSON TY4-P GAG-POL POLYPROTEIN"/>
    <property type="match status" value="1"/>
</dbReference>
<dbReference type="PANTHER" id="PTHR42648">
    <property type="entry name" value="TRANSPOSASE, PUTATIVE-RELATED"/>
    <property type="match status" value="1"/>
</dbReference>
<dbReference type="GO" id="GO:0003887">
    <property type="term" value="F:DNA-directed DNA polymerase activity"/>
    <property type="evidence" value="ECO:0007669"/>
    <property type="project" value="UniProtKB-KW"/>
</dbReference>
<dbReference type="PROSITE" id="PS50994">
    <property type="entry name" value="INTEGRASE"/>
    <property type="match status" value="1"/>
</dbReference>
<dbReference type="EMBL" id="AVOT02098766">
    <property type="protein sequence ID" value="MBW0576603.1"/>
    <property type="molecule type" value="Genomic_DNA"/>
</dbReference>
<evidence type="ECO:0000256" key="10">
    <source>
        <dbReference type="ARBA" id="ARBA00022918"/>
    </source>
</evidence>
<dbReference type="GO" id="GO:0046872">
    <property type="term" value="F:metal ion binding"/>
    <property type="evidence" value="ECO:0007669"/>
    <property type="project" value="UniProtKB-KW"/>
</dbReference>
<evidence type="ECO:0000313" key="16">
    <source>
        <dbReference type="EMBL" id="MBW0576603.1"/>
    </source>
</evidence>
<gene>
    <name evidence="16" type="ORF">O181_116318</name>
</gene>
<reference evidence="16" key="1">
    <citation type="submission" date="2021-03" db="EMBL/GenBank/DDBJ databases">
        <title>Draft genome sequence of rust myrtle Austropuccinia psidii MF-1, a brazilian biotype.</title>
        <authorList>
            <person name="Quecine M.C."/>
            <person name="Pachon D.M.R."/>
            <person name="Bonatelli M.L."/>
            <person name="Correr F.H."/>
            <person name="Franceschini L.M."/>
            <person name="Leite T.F."/>
            <person name="Margarido G.R.A."/>
            <person name="Almeida C.A."/>
            <person name="Ferrarezi J.A."/>
            <person name="Labate C.A."/>
        </authorList>
    </citation>
    <scope>NUCLEOTIDE SEQUENCE</scope>
    <source>
        <strain evidence="16">MF-1</strain>
    </source>
</reference>
<dbReference type="GO" id="GO:0003964">
    <property type="term" value="F:RNA-directed DNA polymerase activity"/>
    <property type="evidence" value="ECO:0007669"/>
    <property type="project" value="UniProtKB-KW"/>
</dbReference>
<feature type="domain" description="Integrase catalytic" evidence="15">
    <location>
        <begin position="1"/>
        <end position="124"/>
    </location>
</feature>
<dbReference type="SUPFAM" id="SSF53098">
    <property type="entry name" value="Ribonuclease H-like"/>
    <property type="match status" value="1"/>
</dbReference>
<comment type="catalytic activity">
    <reaction evidence="14">
        <text>DNA(n) + a 2'-deoxyribonucleoside 5'-triphosphate = DNA(n+1) + diphosphate</text>
        <dbReference type="Rhea" id="RHEA:22508"/>
        <dbReference type="Rhea" id="RHEA-COMP:17339"/>
        <dbReference type="Rhea" id="RHEA-COMP:17340"/>
        <dbReference type="ChEBI" id="CHEBI:33019"/>
        <dbReference type="ChEBI" id="CHEBI:61560"/>
        <dbReference type="ChEBI" id="CHEBI:173112"/>
        <dbReference type="EC" id="2.7.7.7"/>
    </reaction>
</comment>
<evidence type="ECO:0000256" key="1">
    <source>
        <dbReference type="ARBA" id="ARBA00022578"/>
    </source>
</evidence>
<evidence type="ECO:0000256" key="14">
    <source>
        <dbReference type="ARBA" id="ARBA00049244"/>
    </source>
</evidence>
<dbReference type="Gene3D" id="3.30.420.10">
    <property type="entry name" value="Ribonuclease H-like superfamily/Ribonuclease H"/>
    <property type="match status" value="1"/>
</dbReference>